<dbReference type="InterPro" id="IPR000587">
    <property type="entry name" value="Creatinase_N"/>
</dbReference>
<evidence type="ECO:0000313" key="3">
    <source>
        <dbReference type="EMBL" id="MBK0419939.1"/>
    </source>
</evidence>
<sequence>MSAEHGSHAEAFLAAAFPEQELGFSRGEYLRRHRELRSAMVASGIDLLYLTSPEAICWATGYQAEWYHGQASTRWPAYSGVAIHADYDYWLHFETEDEAVLARITSASEIIHLGGDGQDLLDTVIRELRVAGWLRPGVVVGFELASYRPNRLQSEHMQAAFESCDARVVDATTPVRAARRVKSPQELAHVRTAQRIADIGMAAARDAIAPGVSELDVYAEIVYAMARAGGENPGITMPVASGVKSACVHGLASRRKIMPGDIVNVDVSGVYHRYHANMARTFSAGEPHPEVRDYIERSFGALDIVRESVAPGAPVKDLIARLQDYYESQGLWENRWWVGGYELGIAFPPDWVGEFVYDETSPEDAVFLENEVLNYEANFYLPKHAGLTMGINTLIVGAEGAEFLQSTPAEFCVLDG</sequence>
<dbReference type="RefSeq" id="WP_200116073.1">
    <property type="nucleotide sequence ID" value="NZ_JAEHOH010000019.1"/>
</dbReference>
<dbReference type="InterPro" id="IPR036005">
    <property type="entry name" value="Creatinase/aminopeptidase-like"/>
</dbReference>
<dbReference type="Gene3D" id="3.90.230.10">
    <property type="entry name" value="Creatinase/methionine aminopeptidase superfamily"/>
    <property type="match status" value="1"/>
</dbReference>
<dbReference type="Pfam" id="PF01321">
    <property type="entry name" value="Creatinase_N"/>
    <property type="match status" value="1"/>
</dbReference>
<dbReference type="AlphaFoldDB" id="A0A934Q810"/>
<dbReference type="PANTHER" id="PTHR46112">
    <property type="entry name" value="AMINOPEPTIDASE"/>
    <property type="match status" value="1"/>
</dbReference>
<evidence type="ECO:0000259" key="2">
    <source>
        <dbReference type="Pfam" id="PF01321"/>
    </source>
</evidence>
<gene>
    <name evidence="3" type="ORF">JD276_12950</name>
</gene>
<keyword evidence="3" id="KW-0378">Hydrolase</keyword>
<dbReference type="InterPro" id="IPR000994">
    <property type="entry name" value="Pept_M24"/>
</dbReference>
<comment type="caution">
    <text evidence="3">The sequence shown here is derived from an EMBL/GenBank/DDBJ whole genome shotgun (WGS) entry which is preliminary data.</text>
</comment>
<dbReference type="PANTHER" id="PTHR46112:SF2">
    <property type="entry name" value="XAA-PRO AMINOPEPTIDASE P-RELATED"/>
    <property type="match status" value="1"/>
</dbReference>
<dbReference type="Pfam" id="PF00557">
    <property type="entry name" value="Peptidase_M24"/>
    <property type="match status" value="1"/>
</dbReference>
<dbReference type="GO" id="GO:0004177">
    <property type="term" value="F:aminopeptidase activity"/>
    <property type="evidence" value="ECO:0007669"/>
    <property type="project" value="UniProtKB-KW"/>
</dbReference>
<evidence type="ECO:0000259" key="1">
    <source>
        <dbReference type="Pfam" id="PF00557"/>
    </source>
</evidence>
<dbReference type="SUPFAM" id="SSF55920">
    <property type="entry name" value="Creatinase/aminopeptidase"/>
    <property type="match status" value="1"/>
</dbReference>
<name>A0A934Q810_9MICO</name>
<feature type="domain" description="Creatinase N-terminal" evidence="2">
    <location>
        <begin position="32"/>
        <end position="181"/>
    </location>
</feature>
<organism evidence="3 4">
    <name type="scientific">Leucobacter chromiisoli</name>
    <dbReference type="NCBI Taxonomy" id="2796471"/>
    <lineage>
        <taxon>Bacteria</taxon>
        <taxon>Bacillati</taxon>
        <taxon>Actinomycetota</taxon>
        <taxon>Actinomycetes</taxon>
        <taxon>Micrococcales</taxon>
        <taxon>Microbacteriaceae</taxon>
        <taxon>Leucobacter</taxon>
    </lineage>
</organism>
<keyword evidence="3" id="KW-0645">Protease</keyword>
<dbReference type="EMBL" id="JAEHOH010000019">
    <property type="protein sequence ID" value="MBK0419939.1"/>
    <property type="molecule type" value="Genomic_DNA"/>
</dbReference>
<keyword evidence="3" id="KW-0031">Aminopeptidase</keyword>
<proteinExistence type="predicted"/>
<accession>A0A934Q810</accession>
<dbReference type="Proteomes" id="UP000608530">
    <property type="component" value="Unassembled WGS sequence"/>
</dbReference>
<protein>
    <submittedName>
        <fullName evidence="3">Aminopeptidase P family protein</fullName>
    </submittedName>
</protein>
<keyword evidence="4" id="KW-1185">Reference proteome</keyword>
<dbReference type="SUPFAM" id="SSF53092">
    <property type="entry name" value="Creatinase/prolidase N-terminal domain"/>
    <property type="match status" value="1"/>
</dbReference>
<dbReference type="InterPro" id="IPR029149">
    <property type="entry name" value="Creatin/AminoP/Spt16_N"/>
</dbReference>
<dbReference type="Gene3D" id="3.40.350.10">
    <property type="entry name" value="Creatinase/prolidase N-terminal domain"/>
    <property type="match status" value="1"/>
</dbReference>
<feature type="domain" description="Peptidase M24" evidence="1">
    <location>
        <begin position="189"/>
        <end position="391"/>
    </location>
</feature>
<evidence type="ECO:0000313" key="4">
    <source>
        <dbReference type="Proteomes" id="UP000608530"/>
    </source>
</evidence>
<dbReference type="CDD" id="cd01066">
    <property type="entry name" value="APP_MetAP"/>
    <property type="match status" value="1"/>
</dbReference>
<dbReference type="InterPro" id="IPR050659">
    <property type="entry name" value="Peptidase_M24B"/>
</dbReference>
<reference evidence="3" key="1">
    <citation type="submission" date="2020-12" db="EMBL/GenBank/DDBJ databases">
        <title>Leucobacter sp. CAS1, isolated from Chromium sludge.</title>
        <authorList>
            <person name="Xu Z."/>
        </authorList>
    </citation>
    <scope>NUCLEOTIDE SEQUENCE</scope>
    <source>
        <strain evidence="3">CSA1</strain>
    </source>
</reference>